<proteinExistence type="predicted"/>
<dbReference type="OrthoDB" id="1442094at2"/>
<dbReference type="Proteomes" id="UP000309016">
    <property type="component" value="Chromosome"/>
</dbReference>
<name>A0A5B7X5L0_9FLAO</name>
<dbReference type="RefSeq" id="WP_139066487.1">
    <property type="nucleotide sequence ID" value="NZ_CP040812.1"/>
</dbReference>
<dbReference type="EMBL" id="CP040812">
    <property type="protein sequence ID" value="QCY69923.1"/>
    <property type="molecule type" value="Genomic_DNA"/>
</dbReference>
<evidence type="ECO:0000313" key="2">
    <source>
        <dbReference type="Proteomes" id="UP000309016"/>
    </source>
</evidence>
<dbReference type="KEGG" id="afla:FHG64_11215"/>
<dbReference type="AlphaFoldDB" id="A0A5B7X5L0"/>
<reference evidence="1 2" key="1">
    <citation type="submission" date="2019-06" db="EMBL/GenBank/DDBJ databases">
        <title>Complete genome sequence of Antarcticibacterium flavum KCTC 52984T from an Antarctic marine sediment.</title>
        <authorList>
            <person name="Lee Y.M."/>
            <person name="Shin S.C."/>
        </authorList>
    </citation>
    <scope>NUCLEOTIDE SEQUENCE [LARGE SCALE GENOMIC DNA]</scope>
    <source>
        <strain evidence="1 2">KCTC 52984</strain>
    </source>
</reference>
<keyword evidence="2" id="KW-1185">Reference proteome</keyword>
<gene>
    <name evidence="1" type="ORF">FHG64_11215</name>
</gene>
<evidence type="ECO:0000313" key="1">
    <source>
        <dbReference type="EMBL" id="QCY69923.1"/>
    </source>
</evidence>
<protein>
    <submittedName>
        <fullName evidence="1">Uncharacterized protein</fullName>
    </submittedName>
</protein>
<sequence>MKLLHQSQFFTSYQSDRGRCFYFDFGHKVVKLSFCQLLALRQQVRKIDLDSHFDGTNPHGMEILMLCNREHMFIFNTLETVDLKESVRGTFAMLELNSLVTT</sequence>
<organism evidence="1 2">
    <name type="scientific">Antarcticibacterium flavum</name>
    <dbReference type="NCBI Taxonomy" id="2058175"/>
    <lineage>
        <taxon>Bacteria</taxon>
        <taxon>Pseudomonadati</taxon>
        <taxon>Bacteroidota</taxon>
        <taxon>Flavobacteriia</taxon>
        <taxon>Flavobacteriales</taxon>
        <taxon>Flavobacteriaceae</taxon>
        <taxon>Antarcticibacterium</taxon>
    </lineage>
</organism>
<accession>A0A5B7X5L0</accession>